<keyword evidence="1 4" id="KW-0413">Isomerase</keyword>
<protein>
    <submittedName>
        <fullName evidence="4">Peptidylprolyl isomerase</fullName>
    </submittedName>
</protein>
<dbReference type="RefSeq" id="WP_036883030.1">
    <property type="nucleotide sequence ID" value="NZ_JRNR01000039.1"/>
</dbReference>
<dbReference type="SUPFAM" id="SSF54534">
    <property type="entry name" value="FKBP-like"/>
    <property type="match status" value="1"/>
</dbReference>
<dbReference type="InterPro" id="IPR050245">
    <property type="entry name" value="PrsA_foldase"/>
</dbReference>
<dbReference type="EMBL" id="JRNR01000039">
    <property type="protein sequence ID" value="KGF49489.1"/>
    <property type="molecule type" value="Genomic_DNA"/>
</dbReference>
<dbReference type="GO" id="GO:0003755">
    <property type="term" value="F:peptidyl-prolyl cis-trans isomerase activity"/>
    <property type="evidence" value="ECO:0007669"/>
    <property type="project" value="UniProtKB-KW"/>
</dbReference>
<name>A0A096CW23_9BACT</name>
<dbReference type="Gene3D" id="3.10.50.40">
    <property type="match status" value="1"/>
</dbReference>
<feature type="domain" description="PpiC" evidence="3">
    <location>
        <begin position="126"/>
        <end position="228"/>
    </location>
</feature>
<keyword evidence="2" id="KW-0732">Signal</keyword>
<evidence type="ECO:0000256" key="2">
    <source>
        <dbReference type="SAM" id="SignalP"/>
    </source>
</evidence>
<dbReference type="InterPro" id="IPR046357">
    <property type="entry name" value="PPIase_dom_sf"/>
</dbReference>
<dbReference type="PROSITE" id="PS50198">
    <property type="entry name" value="PPIC_PPIASE_2"/>
    <property type="match status" value="1"/>
</dbReference>
<evidence type="ECO:0000313" key="5">
    <source>
        <dbReference type="Proteomes" id="UP000029538"/>
    </source>
</evidence>
<evidence type="ECO:0000259" key="3">
    <source>
        <dbReference type="PROSITE" id="PS50198"/>
    </source>
</evidence>
<feature type="signal peptide" evidence="2">
    <location>
        <begin position="1"/>
        <end position="19"/>
    </location>
</feature>
<dbReference type="AlphaFoldDB" id="A0A096CW23"/>
<proteinExistence type="predicted"/>
<keyword evidence="1" id="KW-0697">Rotamase</keyword>
<dbReference type="InterPro" id="IPR000297">
    <property type="entry name" value="PPIase_PpiC"/>
</dbReference>
<dbReference type="PANTHER" id="PTHR47245:SF2">
    <property type="entry name" value="PEPTIDYL-PROLYL CIS-TRANS ISOMERASE HP_0175-RELATED"/>
    <property type="match status" value="1"/>
</dbReference>
<feature type="chain" id="PRO_5001917211" evidence="2">
    <location>
        <begin position="20"/>
        <end position="475"/>
    </location>
</feature>
<dbReference type="Pfam" id="PF13616">
    <property type="entry name" value="Rotamase_3"/>
    <property type="match status" value="1"/>
</dbReference>
<comment type="caution">
    <text evidence="4">The sequence shown here is derived from an EMBL/GenBank/DDBJ whole genome shotgun (WGS) entry which is preliminary data.</text>
</comment>
<organism evidence="4 5">
    <name type="scientific">Prevotella disiens DNF00882</name>
    <dbReference type="NCBI Taxonomy" id="1401075"/>
    <lineage>
        <taxon>Bacteria</taxon>
        <taxon>Pseudomonadati</taxon>
        <taxon>Bacteroidota</taxon>
        <taxon>Bacteroidia</taxon>
        <taxon>Bacteroidales</taxon>
        <taxon>Prevotellaceae</taxon>
        <taxon>Prevotella</taxon>
    </lineage>
</organism>
<dbReference type="Proteomes" id="UP000029538">
    <property type="component" value="Unassembled WGS sequence"/>
</dbReference>
<evidence type="ECO:0000313" key="4">
    <source>
        <dbReference type="EMBL" id="KGF49489.1"/>
    </source>
</evidence>
<evidence type="ECO:0000256" key="1">
    <source>
        <dbReference type="PROSITE-ProRule" id="PRU00278"/>
    </source>
</evidence>
<accession>A0A096CW23</accession>
<dbReference type="PANTHER" id="PTHR47245">
    <property type="entry name" value="PEPTIDYLPROLYL ISOMERASE"/>
    <property type="match status" value="1"/>
</dbReference>
<gene>
    <name evidence="4" type="ORF">HMPREF0654_05015</name>
</gene>
<reference evidence="4 5" key="1">
    <citation type="submission" date="2014-07" db="EMBL/GenBank/DDBJ databases">
        <authorList>
            <person name="McCorrison J."/>
            <person name="Sanka R."/>
            <person name="Torralba M."/>
            <person name="Gillis M."/>
            <person name="Haft D.H."/>
            <person name="Methe B."/>
            <person name="Sutton G."/>
            <person name="Nelson K.E."/>
        </authorList>
    </citation>
    <scope>NUCLEOTIDE SEQUENCE [LARGE SCALE GENOMIC DNA]</scope>
    <source>
        <strain evidence="4 5">DNF00882</strain>
    </source>
</reference>
<sequence>MRIISLLSAVMLSGTMAFAQQVDPVIMTVNGQPVSRSEFEYSYNKNNSEGVIDKKTVAEYVDLFVNYKLKVQAALDAKLDTLTSFKQEFMTYRDQQVRPTMITDADIEAEAQKIYKETRDRIEGSGGLIRCAHILLSAGQKASVAEQKEIADRADSLYNVIMKGGNFAELAKKYSKDPSSAARGGELPLITRGQTVQAFEEALFSMKPGEISHPILSPFGYHIIKYVAKEQFQPYDSLKADIHQFIEARNLREQIIDQKLQKMATEAGNGVTPQQLVEQKLAEMEEKDPNLKNLVREYHDGLLLIEMSSREVWDKASNDEAGLQAYFKKHKKHYAWKEPRFKGIAYHVQKKEDVKAVKDCVAKIPFKDWGEKLRTTFNNDSTIRIRVEKGLFKQGDNPLVDKEIFKQNTTVKPVENYPIDAVYGKKLKAPEEMNDVRSQVISDYQESLEKEWIKALRKKYTVSVNREVLNTVNKH</sequence>